<evidence type="ECO:0000256" key="8">
    <source>
        <dbReference type="SAM" id="MobiDB-lite"/>
    </source>
</evidence>
<evidence type="ECO:0000256" key="3">
    <source>
        <dbReference type="ARBA" id="ARBA00022651"/>
    </source>
</evidence>
<evidence type="ECO:0000256" key="2">
    <source>
        <dbReference type="ARBA" id="ARBA00022525"/>
    </source>
</evidence>
<evidence type="ECO:0000256" key="7">
    <source>
        <dbReference type="ARBA" id="ARBA00023326"/>
    </source>
</evidence>
<feature type="region of interest" description="Disordered" evidence="8">
    <location>
        <begin position="88"/>
        <end position="109"/>
    </location>
</feature>
<dbReference type="SUPFAM" id="SSF53474">
    <property type="entry name" value="alpha/beta-Hydrolases"/>
    <property type="match status" value="1"/>
</dbReference>
<dbReference type="Gene3D" id="3.40.50.1820">
    <property type="entry name" value="alpha/beta hydrolase"/>
    <property type="match status" value="1"/>
</dbReference>
<dbReference type="InterPro" id="IPR000801">
    <property type="entry name" value="Esterase-like"/>
</dbReference>
<keyword evidence="4" id="KW-0732">Signal</keyword>
<dbReference type="Pfam" id="PF00756">
    <property type="entry name" value="Esterase"/>
    <property type="match status" value="1"/>
</dbReference>
<evidence type="ECO:0000313" key="10">
    <source>
        <dbReference type="Proteomes" id="UP000000492"/>
    </source>
</evidence>
<keyword evidence="7" id="KW-0624">Polysaccharide degradation</keyword>
<dbReference type="PANTHER" id="PTHR38050">
    <property type="match status" value="1"/>
</dbReference>
<reference evidence="9 10" key="1">
    <citation type="journal article" date="2012" name="BMC Genomics">
        <title>Complete genome sequence, lifestyle, and multi-drug resistance of the human pathogen Corynebacterium resistens DSM 45100 isolated from blood samples of a leukemia patient.</title>
        <authorList>
            <person name="Schroder J."/>
            <person name="Maus I."/>
            <person name="Meyer K."/>
            <person name="Wordemann S."/>
            <person name="Blom J."/>
            <person name="Jaenicke S."/>
            <person name="Schneider J."/>
            <person name="Trost E."/>
            <person name="Tauch A."/>
        </authorList>
    </citation>
    <scope>NUCLEOTIDE SEQUENCE [LARGE SCALE GENOMIC DNA]</scope>
    <source>
        <strain evidence="10">DSM 45100 / JCM 12819 / CCUG 50093 / GTC 2026 / SICGH 158</strain>
    </source>
</reference>
<evidence type="ECO:0000256" key="4">
    <source>
        <dbReference type="ARBA" id="ARBA00022729"/>
    </source>
</evidence>
<organism evidence="9 10">
    <name type="scientific">Corynebacterium resistens (strain DSM 45100 / JCM 12819 / GTC 2026 / SICGH 158)</name>
    <dbReference type="NCBI Taxonomy" id="662755"/>
    <lineage>
        <taxon>Bacteria</taxon>
        <taxon>Bacillati</taxon>
        <taxon>Actinomycetota</taxon>
        <taxon>Actinomycetes</taxon>
        <taxon>Mycobacteriales</taxon>
        <taxon>Corynebacteriaceae</taxon>
        <taxon>Corynebacterium</taxon>
    </lineage>
</organism>
<keyword evidence="10" id="KW-1185">Reference proteome</keyword>
<name>F8DYV1_CORRG</name>
<gene>
    <name evidence="9" type="ordered locus">CRES_1341</name>
</gene>
<accession>F8DYV1</accession>
<dbReference type="GO" id="GO:0005576">
    <property type="term" value="C:extracellular region"/>
    <property type="evidence" value="ECO:0007669"/>
    <property type="project" value="UniProtKB-SubCell"/>
</dbReference>
<dbReference type="GO" id="GO:0045493">
    <property type="term" value="P:xylan catabolic process"/>
    <property type="evidence" value="ECO:0007669"/>
    <property type="project" value="UniProtKB-KW"/>
</dbReference>
<keyword evidence="6" id="KW-0119">Carbohydrate metabolism</keyword>
<evidence type="ECO:0000313" key="9">
    <source>
        <dbReference type="EMBL" id="AEI09696.1"/>
    </source>
</evidence>
<evidence type="ECO:0000256" key="1">
    <source>
        <dbReference type="ARBA" id="ARBA00004613"/>
    </source>
</evidence>
<proteinExistence type="predicted"/>
<keyword evidence="3" id="KW-0858">Xylan degradation</keyword>
<protein>
    <submittedName>
        <fullName evidence="9">Polyhydroxybutyrate depolymerase</fullName>
    </submittedName>
</protein>
<comment type="subcellular location">
    <subcellularLocation>
        <location evidence="1">Secreted</location>
    </subcellularLocation>
</comment>
<dbReference type="Proteomes" id="UP000000492">
    <property type="component" value="Chromosome"/>
</dbReference>
<dbReference type="PANTHER" id="PTHR38050:SF2">
    <property type="entry name" value="FERULOYL ESTERASE C-RELATED"/>
    <property type="match status" value="1"/>
</dbReference>
<evidence type="ECO:0000256" key="5">
    <source>
        <dbReference type="ARBA" id="ARBA00022801"/>
    </source>
</evidence>
<dbReference type="HOGENOM" id="CLU_027551_5_1_11"/>
<dbReference type="GO" id="GO:0030600">
    <property type="term" value="F:feruloyl esterase activity"/>
    <property type="evidence" value="ECO:0007669"/>
    <property type="project" value="InterPro"/>
</dbReference>
<dbReference type="KEGG" id="crd:CRES_1341"/>
<dbReference type="InterPro" id="IPR043595">
    <property type="entry name" value="FaeB/C/D"/>
</dbReference>
<evidence type="ECO:0000256" key="6">
    <source>
        <dbReference type="ARBA" id="ARBA00023277"/>
    </source>
</evidence>
<keyword evidence="2" id="KW-0964">Secreted</keyword>
<dbReference type="eggNOG" id="COG3509">
    <property type="taxonomic scope" value="Bacteria"/>
</dbReference>
<dbReference type="InterPro" id="IPR029058">
    <property type="entry name" value="AB_hydrolase_fold"/>
</dbReference>
<dbReference type="EMBL" id="CP002857">
    <property type="protein sequence ID" value="AEI09696.1"/>
    <property type="molecule type" value="Genomic_DNA"/>
</dbReference>
<sequence length="370" mass="40547">MSFTRIFHNLNSVPSFIRGFMSVSGTKRNEGHEAGARGTVSRAATVVFLGMAVVFTIMAPAMHSDHAVSQNAESVGHVASGQVPWSAGQHASARNGESAVKQAAHTTGRLKRTAGYTHRTYELRTSTGRKRRVLVAIPTGVPRNKPLPVVLAFHAHNQYAENFATNAGLEGVAARAKAIVVYPQGVDRSWEGPTYARTHRGEDVRFARQALRRVSKEHALDWKRIYATGFSNGGGMALNMACQAPDLVAGVVGVSGAYYTPQYRGCAAGRVPTMLIHQSGDPQMRIDGGARNGMRYYSMVEMFHRVGARNGCRAAQIRSSRPAKGTVARQFSGCRAETKSVRIEGGWHRWESDRINVPWFVWSFLSRQHK</sequence>
<dbReference type="AlphaFoldDB" id="F8DYV1"/>
<dbReference type="STRING" id="662755.CRES_1341"/>
<keyword evidence="5" id="KW-0378">Hydrolase</keyword>